<sequence length="167" mass="17743">MIARLLLLIAALQAANLCAAELPEVTDLRAEARAARAGGVPILLLVSSEYCGYCRLVKQNFLIPMQGNRGYRDKVLFRELNLGRSVVVDFDGGNVSAVELASRYQATFTPTVLFLDAEGREVAPRVLGITSEAFYGGFLDEGIDTALARIRARVAEAAAAAPAGDGG</sequence>
<feature type="signal peptide" evidence="2">
    <location>
        <begin position="1"/>
        <end position="19"/>
    </location>
</feature>
<protein>
    <submittedName>
        <fullName evidence="4">Thioredoxin-like protein</fullName>
    </submittedName>
</protein>
<accession>A0A369C0J0</accession>
<dbReference type="AlphaFoldDB" id="A0A369C0J0"/>
<proteinExistence type="predicted"/>
<dbReference type="EMBL" id="QPJY01000010">
    <property type="protein sequence ID" value="RCX26316.1"/>
    <property type="molecule type" value="Genomic_DNA"/>
</dbReference>
<dbReference type="InterPro" id="IPR012336">
    <property type="entry name" value="Thioredoxin-like_fold"/>
</dbReference>
<keyword evidence="2" id="KW-0732">Signal</keyword>
<evidence type="ECO:0000256" key="1">
    <source>
        <dbReference type="ARBA" id="ARBA00023284"/>
    </source>
</evidence>
<organism evidence="4 5">
    <name type="scientific">Thioalbus denitrificans</name>
    <dbReference type="NCBI Taxonomy" id="547122"/>
    <lineage>
        <taxon>Bacteria</taxon>
        <taxon>Pseudomonadati</taxon>
        <taxon>Pseudomonadota</taxon>
        <taxon>Gammaproteobacteria</taxon>
        <taxon>Chromatiales</taxon>
        <taxon>Ectothiorhodospiraceae</taxon>
        <taxon>Thioalbus</taxon>
    </lineage>
</organism>
<gene>
    <name evidence="4" type="ORF">DFQ59_11026</name>
</gene>
<comment type="caution">
    <text evidence="4">The sequence shown here is derived from an EMBL/GenBank/DDBJ whole genome shotgun (WGS) entry which is preliminary data.</text>
</comment>
<dbReference type="Proteomes" id="UP000252707">
    <property type="component" value="Unassembled WGS sequence"/>
</dbReference>
<dbReference type="Gene3D" id="3.40.30.10">
    <property type="entry name" value="Glutaredoxin"/>
    <property type="match status" value="1"/>
</dbReference>
<evidence type="ECO:0000256" key="2">
    <source>
        <dbReference type="SAM" id="SignalP"/>
    </source>
</evidence>
<dbReference type="InterPro" id="IPR036249">
    <property type="entry name" value="Thioredoxin-like_sf"/>
</dbReference>
<evidence type="ECO:0000313" key="4">
    <source>
        <dbReference type="EMBL" id="RCX26316.1"/>
    </source>
</evidence>
<dbReference type="InterPro" id="IPR017937">
    <property type="entry name" value="Thioredoxin_CS"/>
</dbReference>
<feature type="chain" id="PRO_5016629547" evidence="2">
    <location>
        <begin position="20"/>
        <end position="167"/>
    </location>
</feature>
<reference evidence="4 5" key="1">
    <citation type="submission" date="2018-07" db="EMBL/GenBank/DDBJ databases">
        <title>Genomic Encyclopedia of Type Strains, Phase IV (KMG-IV): sequencing the most valuable type-strain genomes for metagenomic binning, comparative biology and taxonomic classification.</title>
        <authorList>
            <person name="Goeker M."/>
        </authorList>
    </citation>
    <scope>NUCLEOTIDE SEQUENCE [LARGE SCALE GENOMIC DNA]</scope>
    <source>
        <strain evidence="4 5">DSM 26407</strain>
    </source>
</reference>
<feature type="domain" description="Thioredoxin-like fold" evidence="3">
    <location>
        <begin position="36"/>
        <end position="131"/>
    </location>
</feature>
<name>A0A369C0J0_9GAMM</name>
<keyword evidence="1" id="KW-0676">Redox-active center</keyword>
<dbReference type="PROSITE" id="PS00194">
    <property type="entry name" value="THIOREDOXIN_1"/>
    <property type="match status" value="1"/>
</dbReference>
<keyword evidence="5" id="KW-1185">Reference proteome</keyword>
<evidence type="ECO:0000259" key="3">
    <source>
        <dbReference type="Pfam" id="PF13098"/>
    </source>
</evidence>
<evidence type="ECO:0000313" key="5">
    <source>
        <dbReference type="Proteomes" id="UP000252707"/>
    </source>
</evidence>
<dbReference type="RefSeq" id="WP_170142194.1">
    <property type="nucleotide sequence ID" value="NZ_QPJY01000010.1"/>
</dbReference>
<dbReference type="Pfam" id="PF13098">
    <property type="entry name" value="Thioredoxin_2"/>
    <property type="match status" value="1"/>
</dbReference>
<dbReference type="SUPFAM" id="SSF52833">
    <property type="entry name" value="Thioredoxin-like"/>
    <property type="match status" value="1"/>
</dbReference>